<dbReference type="InterPro" id="IPR017438">
    <property type="entry name" value="ATP-NAD_kinase_N"/>
</dbReference>
<dbReference type="GO" id="GO:0005524">
    <property type="term" value="F:ATP binding"/>
    <property type="evidence" value="ECO:0007669"/>
    <property type="project" value="UniProtKB-UniRule"/>
</dbReference>
<dbReference type="InterPro" id="IPR002504">
    <property type="entry name" value="NADK"/>
</dbReference>
<keyword evidence="4 6" id="KW-0521">NADP</keyword>
<evidence type="ECO:0000313" key="8">
    <source>
        <dbReference type="Proteomes" id="UP000694700"/>
    </source>
</evidence>
<keyword evidence="2 6" id="KW-0808">Transferase</keyword>
<evidence type="ECO:0000313" key="7">
    <source>
        <dbReference type="Ensembl" id="ENSCCRP00015117460.1"/>
    </source>
</evidence>
<dbReference type="InterPro" id="IPR012355">
    <property type="entry name" value="NADK2_mit"/>
</dbReference>
<name>A0A8C2GTS3_CYPCA</name>
<keyword evidence="5 6" id="KW-0520">NAD</keyword>
<organism evidence="7 8">
    <name type="scientific">Cyprinus carpio</name>
    <name type="common">Common carp</name>
    <dbReference type="NCBI Taxonomy" id="7962"/>
    <lineage>
        <taxon>Eukaryota</taxon>
        <taxon>Metazoa</taxon>
        <taxon>Chordata</taxon>
        <taxon>Craniata</taxon>
        <taxon>Vertebrata</taxon>
        <taxon>Euteleostomi</taxon>
        <taxon>Actinopterygii</taxon>
        <taxon>Neopterygii</taxon>
        <taxon>Teleostei</taxon>
        <taxon>Ostariophysi</taxon>
        <taxon>Cypriniformes</taxon>
        <taxon>Cyprinidae</taxon>
        <taxon>Cyprininae</taxon>
        <taxon>Cyprinus</taxon>
    </lineage>
</organism>
<dbReference type="PANTHER" id="PTHR13158">
    <property type="match status" value="1"/>
</dbReference>
<dbReference type="GO" id="GO:0003951">
    <property type="term" value="F:NAD+ kinase activity"/>
    <property type="evidence" value="ECO:0007669"/>
    <property type="project" value="UniProtKB-UniRule"/>
</dbReference>
<comment type="similarity">
    <text evidence="1 6">Belongs to the NAD kinase family.</text>
</comment>
<evidence type="ECO:0000256" key="4">
    <source>
        <dbReference type="ARBA" id="ARBA00022857"/>
    </source>
</evidence>
<dbReference type="GO" id="GO:0006741">
    <property type="term" value="P:NADP+ biosynthetic process"/>
    <property type="evidence" value="ECO:0007669"/>
    <property type="project" value="UniProtKB-UniRule"/>
</dbReference>
<evidence type="ECO:0000256" key="3">
    <source>
        <dbReference type="ARBA" id="ARBA00022777"/>
    </source>
</evidence>
<keyword evidence="6" id="KW-0067">ATP-binding</keyword>
<dbReference type="Pfam" id="PF01513">
    <property type="entry name" value="NAD_kinase"/>
    <property type="match status" value="1"/>
</dbReference>
<dbReference type="Gene3D" id="2.60.200.30">
    <property type="entry name" value="Probable inorganic polyphosphate/atp-NAD kinase, domain 2"/>
    <property type="match status" value="1"/>
</dbReference>
<comment type="subunit">
    <text evidence="6">Homodimer.</text>
</comment>
<dbReference type="Proteomes" id="UP000694700">
    <property type="component" value="Unplaced"/>
</dbReference>
<dbReference type="InterPro" id="IPR016064">
    <property type="entry name" value="NAD/diacylglycerol_kinase_sf"/>
</dbReference>
<keyword evidence="3 6" id="KW-0418">Kinase</keyword>
<dbReference type="PIRSF" id="PIRSF017565">
    <property type="entry name" value="Kin_ATP-NAD_euk"/>
    <property type="match status" value="1"/>
</dbReference>
<keyword evidence="6" id="KW-0547">Nucleotide-binding</keyword>
<comment type="subcellular location">
    <subcellularLocation>
        <location evidence="6">Mitochondrion</location>
    </subcellularLocation>
</comment>
<dbReference type="Ensembl" id="ENSCCRT00015121182.1">
    <property type="protein sequence ID" value="ENSCCRP00015117460.1"/>
    <property type="gene ID" value="ENSCCRG00015046374.1"/>
</dbReference>
<dbReference type="GO" id="GO:0005739">
    <property type="term" value="C:mitochondrion"/>
    <property type="evidence" value="ECO:0007669"/>
    <property type="project" value="UniProtKB-SubCell"/>
</dbReference>
<dbReference type="SUPFAM" id="SSF111331">
    <property type="entry name" value="NAD kinase/diacylglycerol kinase-like"/>
    <property type="match status" value="1"/>
</dbReference>
<comment type="function">
    <text evidence="6">Mitochondrial NAD(+) kinase that phosphorylates NAD(+) to yield NADP(+). Can use both ATP or inorganic polyphosphate as the phosphoryl donor.</text>
</comment>
<evidence type="ECO:0000256" key="5">
    <source>
        <dbReference type="ARBA" id="ARBA00023027"/>
    </source>
</evidence>
<dbReference type="EC" id="2.7.1.23" evidence="6"/>
<dbReference type="GO" id="GO:0019674">
    <property type="term" value="P:NAD+ metabolic process"/>
    <property type="evidence" value="ECO:0007669"/>
    <property type="project" value="UniProtKB-UniRule"/>
</dbReference>
<comment type="catalytic activity">
    <reaction evidence="6">
        <text>NAD(+) + ATP = ADP + NADP(+) + H(+)</text>
        <dbReference type="Rhea" id="RHEA:18629"/>
        <dbReference type="ChEBI" id="CHEBI:15378"/>
        <dbReference type="ChEBI" id="CHEBI:30616"/>
        <dbReference type="ChEBI" id="CHEBI:57540"/>
        <dbReference type="ChEBI" id="CHEBI:58349"/>
        <dbReference type="ChEBI" id="CHEBI:456216"/>
        <dbReference type="EC" id="2.7.1.23"/>
    </reaction>
</comment>
<evidence type="ECO:0000256" key="2">
    <source>
        <dbReference type="ARBA" id="ARBA00022679"/>
    </source>
</evidence>
<keyword evidence="6" id="KW-0496">Mitochondrion</keyword>
<evidence type="ECO:0000256" key="1">
    <source>
        <dbReference type="ARBA" id="ARBA00010995"/>
    </source>
</evidence>
<dbReference type="Gene3D" id="3.40.50.10330">
    <property type="entry name" value="Probable inorganic polyphosphate/atp-NAD kinase, domain 1"/>
    <property type="match status" value="1"/>
</dbReference>
<reference evidence="7" key="1">
    <citation type="submission" date="2025-08" db="UniProtKB">
        <authorList>
            <consortium name="Ensembl"/>
        </authorList>
    </citation>
    <scope>IDENTIFICATION</scope>
</reference>
<protein>
    <recommendedName>
        <fullName evidence="6">NAD kinase 2, mitochondrial</fullName>
        <ecNumber evidence="6">2.7.1.23</ecNumber>
    </recommendedName>
    <alternativeName>
        <fullName evidence="6">NAD kinase domain-containing protein 1, mitochondrial</fullName>
    </alternativeName>
</protein>
<dbReference type="GO" id="GO:0042803">
    <property type="term" value="F:protein homodimerization activity"/>
    <property type="evidence" value="ECO:0007669"/>
    <property type="project" value="UniProtKB-UniRule"/>
</dbReference>
<dbReference type="InterPro" id="IPR017437">
    <property type="entry name" value="ATP-NAD_kinase_PpnK-typ_C"/>
</dbReference>
<dbReference type="PANTHER" id="PTHR13158:SF5">
    <property type="entry name" value="NAD KINASE 2, MITOCHONDRIAL"/>
    <property type="match status" value="1"/>
</dbReference>
<accession>A0A8C2GTS3</accession>
<dbReference type="AlphaFoldDB" id="A0A8C2GTS3"/>
<sequence length="401" mass="45783">MKFFFKSIQKKKTIYCKQLWKSQHHGAVCKVAERGFKPAKVAVVTKTTRYEFEQQRYRYAGLSEEDLKQLLALKGSSYNGLLERHNIHTINVGQIVDSLQKEGIEVRIVKRGEYDEDTVRWADAIISAGGDGTMLLVASKVYDKNKPVLGVNTDPERSEGHLCLPVHYTHAFSEALQKLRKGEFRWQWRQRIRMNLEGTGINPTPVDLHELQLSLEQHNKAHRMTHNSPERPHLLPVRGLNEIFIGESLSSRASYYEISIDDGPWEKQKSSGLSICTGTGSKAWSYNINKLVEQAVEDVLRIGLDVPLNREFIASVTETYNESLIFSPEEDKLFFSIREPIVNRVFFNSRQRGFAKKVCVRSRCWDACMVVDGGTSFEFNDGAIATITLNEEDLLRTVILD</sequence>
<proteinExistence type="inferred from homology"/>
<evidence type="ECO:0000256" key="6">
    <source>
        <dbReference type="PIRNR" id="PIRNR017565"/>
    </source>
</evidence>